<dbReference type="InterPro" id="IPR000717">
    <property type="entry name" value="PCI_dom"/>
</dbReference>
<dbReference type="PROSITE" id="PS50250">
    <property type="entry name" value="PCI"/>
    <property type="match status" value="1"/>
</dbReference>
<dbReference type="PANTHER" id="PTHR10758:SF1">
    <property type="entry name" value="COP9 SIGNALOSOME COMPLEX SUBUNIT 3"/>
    <property type="match status" value="1"/>
</dbReference>
<evidence type="ECO:0000256" key="7">
    <source>
        <dbReference type="ARBA" id="ARBA00023242"/>
    </source>
</evidence>
<dbReference type="STRING" id="177199.A0A420YF33"/>
<gene>
    <name evidence="9" type="ORF">DL546_001111</name>
</gene>
<dbReference type="EMBL" id="QVQW01000013">
    <property type="protein sequence ID" value="RKU46542.1"/>
    <property type="molecule type" value="Genomic_DNA"/>
</dbReference>
<protein>
    <recommendedName>
        <fullName evidence="4">COP9 signalosome complex subunit 3</fullName>
    </recommendedName>
</protein>
<comment type="subcellular location">
    <subcellularLocation>
        <location evidence="2">Cytoplasm</location>
    </subcellularLocation>
    <subcellularLocation>
        <location evidence="1">Nucleus</location>
    </subcellularLocation>
</comment>
<evidence type="ECO:0000313" key="9">
    <source>
        <dbReference type="EMBL" id="RKU46542.1"/>
    </source>
</evidence>
<dbReference type="Proteomes" id="UP000275385">
    <property type="component" value="Unassembled WGS sequence"/>
</dbReference>
<evidence type="ECO:0000256" key="4">
    <source>
        <dbReference type="ARBA" id="ARBA00014878"/>
    </source>
</evidence>
<keyword evidence="5" id="KW-0963">Cytoplasm</keyword>
<dbReference type="GO" id="GO:0005737">
    <property type="term" value="C:cytoplasm"/>
    <property type="evidence" value="ECO:0007669"/>
    <property type="project" value="UniProtKB-SubCell"/>
</dbReference>
<comment type="caution">
    <text evidence="9">The sequence shown here is derived from an EMBL/GenBank/DDBJ whole genome shotgun (WGS) entry which is preliminary data.</text>
</comment>
<evidence type="ECO:0000256" key="6">
    <source>
        <dbReference type="ARBA" id="ARBA00022790"/>
    </source>
</evidence>
<dbReference type="InterPro" id="IPR050756">
    <property type="entry name" value="CSN3"/>
</dbReference>
<proteinExistence type="inferred from homology"/>
<accession>A0A420YF33</accession>
<keyword evidence="7" id="KW-0539">Nucleus</keyword>
<name>A0A420YF33_9PEZI</name>
<organism evidence="9 10">
    <name type="scientific">Coniochaeta pulveracea</name>
    <dbReference type="NCBI Taxonomy" id="177199"/>
    <lineage>
        <taxon>Eukaryota</taxon>
        <taxon>Fungi</taxon>
        <taxon>Dikarya</taxon>
        <taxon>Ascomycota</taxon>
        <taxon>Pezizomycotina</taxon>
        <taxon>Sordariomycetes</taxon>
        <taxon>Sordariomycetidae</taxon>
        <taxon>Coniochaetales</taxon>
        <taxon>Coniochaetaceae</taxon>
        <taxon>Coniochaeta</taxon>
    </lineage>
</organism>
<dbReference type="GO" id="GO:0008180">
    <property type="term" value="C:COP9 signalosome"/>
    <property type="evidence" value="ECO:0007669"/>
    <property type="project" value="UniProtKB-KW"/>
</dbReference>
<dbReference type="InterPro" id="IPR055089">
    <property type="entry name" value="COP9_N"/>
</dbReference>
<evidence type="ECO:0000259" key="8">
    <source>
        <dbReference type="PROSITE" id="PS50250"/>
    </source>
</evidence>
<evidence type="ECO:0000313" key="10">
    <source>
        <dbReference type="Proteomes" id="UP000275385"/>
    </source>
</evidence>
<reference evidence="9 10" key="1">
    <citation type="submission" date="2018-08" db="EMBL/GenBank/DDBJ databases">
        <title>Draft genome of the lignicolous fungus Coniochaeta pulveracea.</title>
        <authorList>
            <person name="Borstlap C.J."/>
            <person name="De Witt R.N."/>
            <person name="Botha A."/>
            <person name="Volschenk H."/>
        </authorList>
    </citation>
    <scope>NUCLEOTIDE SEQUENCE [LARGE SCALE GENOMIC DNA]</scope>
    <source>
        <strain evidence="9 10">CAB683</strain>
    </source>
</reference>
<evidence type="ECO:0000256" key="2">
    <source>
        <dbReference type="ARBA" id="ARBA00004496"/>
    </source>
</evidence>
<dbReference type="GO" id="GO:0006511">
    <property type="term" value="P:ubiquitin-dependent protein catabolic process"/>
    <property type="evidence" value="ECO:0007669"/>
    <property type="project" value="TreeGrafter"/>
</dbReference>
<sequence length="496" mass="55271">MDQLASVLLAFPPSEGLEQGDNALPVYDRAAKEHVRALEKLRKDKSADFSAHATQLLQHIDPALNSISFLYLLHSLYIDAVQQPATPDEHLVVFFLRFDPRQIRYAGHAFSELLHNLYSGKQVPANAVVTCVSAALRRLDPTGSMFTSHHVPLVKLAYYSNNLEQVLDIISSPIVLFPGMRGQTEPRPLCDMRLPPSSYITVESGLTSRVRAFDILEYDYLLGDCCLRLGKFHDAFAAYERVATYPSKDHGCSTIMVEGYNRFVLSSLLAKGTFYARLQLTQAVSNTFSKIGRPYINVAREFNKPDNAAALKAEVEKVGWDFWNEAGNGGLMEYVLELYQPHDILRLGDVYSQLHLEDIRTLTQSAVTGSHLETTGEVEVMLSKMISSGMLKGTITKPGGSVPGDGQGYFTFSAGEQDMDEEQYMQKALDVESRIRSLEPILRATNERLSTSRDFVKYVLRREASEKGPGSGVGKDVDINFSYDSQIEDEDLMVGN</sequence>
<evidence type="ECO:0000256" key="5">
    <source>
        <dbReference type="ARBA" id="ARBA00022490"/>
    </source>
</evidence>
<keyword evidence="6" id="KW-0736">Signalosome</keyword>
<feature type="domain" description="PCI" evidence="8">
    <location>
        <begin position="230"/>
        <end position="409"/>
    </location>
</feature>
<comment type="similarity">
    <text evidence="3">Belongs to the CSN3 family.</text>
</comment>
<dbReference type="PANTHER" id="PTHR10758">
    <property type="entry name" value="26S PROTEASOME NON-ATPASE REGULATORY SUBUNIT 3/COP9 SIGNALOSOME COMPLEX SUBUNIT 3"/>
    <property type="match status" value="1"/>
</dbReference>
<evidence type="ECO:0000256" key="1">
    <source>
        <dbReference type="ARBA" id="ARBA00004123"/>
    </source>
</evidence>
<dbReference type="Pfam" id="PF22788">
    <property type="entry name" value="COP9_hel_rpt"/>
    <property type="match status" value="1"/>
</dbReference>
<dbReference type="AlphaFoldDB" id="A0A420YF33"/>
<dbReference type="OrthoDB" id="29061at2759"/>
<keyword evidence="10" id="KW-1185">Reference proteome</keyword>
<evidence type="ECO:0000256" key="3">
    <source>
        <dbReference type="ARBA" id="ARBA00007084"/>
    </source>
</evidence>